<accession>A0A1L1PQG5</accession>
<dbReference type="Proteomes" id="UP000028878">
    <property type="component" value="Unassembled WGS sequence"/>
</dbReference>
<dbReference type="AlphaFoldDB" id="A0A1L1PQG5"/>
<keyword evidence="2" id="KW-1185">Reference proteome</keyword>
<dbReference type="GO" id="GO:0007165">
    <property type="term" value="P:signal transduction"/>
    <property type="evidence" value="ECO:0007669"/>
    <property type="project" value="InterPro"/>
</dbReference>
<reference evidence="2" key="1">
    <citation type="submission" date="2014-02" db="EMBL/GenBank/DDBJ databases">
        <authorList>
            <person name="Gan H."/>
        </authorList>
    </citation>
    <scope>NUCLEOTIDE SEQUENCE [LARGE SCALE GENOMIC DNA]</scope>
    <source>
        <strain evidence="2">S1</strain>
    </source>
</reference>
<reference evidence="2" key="2">
    <citation type="submission" date="2014-11" db="EMBL/GenBank/DDBJ databases">
        <title>Draft genome sequence of Hydrogenophaga intermedia S1.</title>
        <authorList>
            <person name="Gan H.M."/>
            <person name="Chew T.H."/>
            <person name="Stolz A."/>
        </authorList>
    </citation>
    <scope>NUCLEOTIDE SEQUENCE [LARGE SCALE GENOMIC DNA]</scope>
    <source>
        <strain evidence="2">S1</strain>
    </source>
</reference>
<protein>
    <submittedName>
        <fullName evidence="1">CheW domain-containing protein</fullName>
    </submittedName>
</protein>
<name>A0A1L1PQG5_HYDIT</name>
<dbReference type="SUPFAM" id="SSF50341">
    <property type="entry name" value="CheW-like"/>
    <property type="match status" value="1"/>
</dbReference>
<sequence length="852" mass="90867">MPGVERQRQELRLVESAWDQLSLLSSLSPLSARAASGDDLAQARRDFSALSDELLQGLVSEALQHRIDDLGTRAQVCIDVLVRNLFERTADIGFFATDVGVAEYLARPEPALRPRIEQRLRAYASKYTVYRDIVLFDAEGRLCASLCEAACPDTDGAAQDLLREAMRSVAPYVERFAPQGFGGRAGPALVYARRVEADGRSLGVLCLVFDLADELPTVFDSLGGPNADEGEGVLLALVDAEGRVLGSSDALQLPAGWRLPRADAAGARLLHHLSRRYLAVVRDTHGFQGYAGPGWRGLALLPIDLAFDEPARGDNPSALNEALAGHAEVLSAGLRDIPRRASAIESALERSVWNGLLELRQMDDGGREGALAPRDLLFAQTLLSEIGGAARRTARVFAGALQDLYGMVTRSLLSDAQSRAALAMQILDRNLYERANDCRWWALTPQFASTLRTGETGCARASAVLRDINALYTVYSGLALFDRQGRVVAVSRAEHEPHVGAPLGDAPWVARCLGLADEQHYVVSDFEPNRFSAEPAFVYAAAVRGENGEVLGGVAVVWDAVAQLRSILDDVSSGCGPRDALAFVDARDRVVLSVGAATPLQADGVVGTCRTGGRLVNVAGQVFGVGVSRGQGYREYRARDGHDHGLSCLSLRHLCERRPAPRAAPLPPTDAAREDGPARLRLASFLLGGHWLALDARHVLLAAPDAAVLGRSAARAPFCGLVQVGEQVHPVVDLRQAVAGLDASTERESGTDRQLIVVRVPRADGAARSFALRVDALGPMVDVAPSRRQRLGLAQVGGGTPLIDALVAVEAPGAGGGSRVLCCIAPDWLERCADQALGDCAPLDLDALLAHA</sequence>
<dbReference type="RefSeq" id="WP_009516172.1">
    <property type="nucleotide sequence ID" value="NZ_CCAE010000006.1"/>
</dbReference>
<evidence type="ECO:0000313" key="2">
    <source>
        <dbReference type="Proteomes" id="UP000028878"/>
    </source>
</evidence>
<organism evidence="1 2">
    <name type="scientific">Hydrogenophaga intermedia</name>
    <dbReference type="NCBI Taxonomy" id="65786"/>
    <lineage>
        <taxon>Bacteria</taxon>
        <taxon>Pseudomonadati</taxon>
        <taxon>Pseudomonadota</taxon>
        <taxon>Betaproteobacteria</taxon>
        <taxon>Burkholderiales</taxon>
        <taxon>Comamonadaceae</taxon>
        <taxon>Hydrogenophaga</taxon>
    </lineage>
</organism>
<gene>
    <name evidence="1" type="ORF">BN948_01244</name>
</gene>
<dbReference type="InterPro" id="IPR036061">
    <property type="entry name" value="CheW-like_dom_sf"/>
</dbReference>
<evidence type="ECO:0000313" key="1">
    <source>
        <dbReference type="EMBL" id="CDN86831.1"/>
    </source>
</evidence>
<dbReference type="GO" id="GO:0006935">
    <property type="term" value="P:chemotaxis"/>
    <property type="evidence" value="ECO:0007669"/>
    <property type="project" value="InterPro"/>
</dbReference>
<dbReference type="Gene3D" id="3.30.450.20">
    <property type="entry name" value="PAS domain"/>
    <property type="match status" value="2"/>
</dbReference>
<proteinExistence type="predicted"/>
<dbReference type="EMBL" id="CCAE010000006">
    <property type="protein sequence ID" value="CDN86831.1"/>
    <property type="molecule type" value="Genomic_DNA"/>
</dbReference>